<evidence type="ECO:0000313" key="4">
    <source>
        <dbReference type="Proteomes" id="UP001208570"/>
    </source>
</evidence>
<name>A0AAD9N8F2_9ANNE</name>
<keyword evidence="1" id="KW-0812">Transmembrane</keyword>
<evidence type="ECO:0000259" key="2">
    <source>
        <dbReference type="PROSITE" id="PS50076"/>
    </source>
</evidence>
<dbReference type="Gene3D" id="1.10.287.110">
    <property type="entry name" value="DnaJ domain"/>
    <property type="match status" value="1"/>
</dbReference>
<feature type="domain" description="J" evidence="2">
    <location>
        <begin position="37"/>
        <end position="102"/>
    </location>
</feature>
<keyword evidence="1" id="KW-1133">Transmembrane helix</keyword>
<dbReference type="AlphaFoldDB" id="A0AAD9N8F2"/>
<dbReference type="PRINTS" id="PR00625">
    <property type="entry name" value="JDOMAIN"/>
</dbReference>
<dbReference type="CDD" id="cd06257">
    <property type="entry name" value="DnaJ"/>
    <property type="match status" value="1"/>
</dbReference>
<sequence length="241" mass="27850">MEKLLRCNRCLFLRCASCFNSHSSRCFHLASPVHRETHYDVLGVNKDATSHEIREAFVKLSKEVHPDLNPNDPSTHDKFVNINEAYNVLSKMSSRRRYDEMLQHPSGNGCAGATYYHGPGSNPASYYSETIYNSTGEGEHMEFYNIRGVDQRTNGRIGIIAVAAIMMGTLSFVIALLYSYKKRRDYDDQVYKQNLRLSEERKRYDRKFTTAEQLETFILKHQQMVTGLKDPNEQLRPDTKH</sequence>
<dbReference type="InterPro" id="IPR052763">
    <property type="entry name" value="DnaJ_C4"/>
</dbReference>
<protein>
    <recommendedName>
        <fullName evidence="2">J domain-containing protein</fullName>
    </recommendedName>
</protein>
<dbReference type="InterPro" id="IPR001623">
    <property type="entry name" value="DnaJ_domain"/>
</dbReference>
<evidence type="ECO:0000256" key="1">
    <source>
        <dbReference type="SAM" id="Phobius"/>
    </source>
</evidence>
<keyword evidence="4" id="KW-1185">Reference proteome</keyword>
<feature type="transmembrane region" description="Helical" evidence="1">
    <location>
        <begin position="157"/>
        <end position="178"/>
    </location>
</feature>
<gene>
    <name evidence="3" type="ORF">LSH36_162g01056</name>
</gene>
<dbReference type="EMBL" id="JAODUP010000162">
    <property type="protein sequence ID" value="KAK2158861.1"/>
    <property type="molecule type" value="Genomic_DNA"/>
</dbReference>
<dbReference type="PANTHER" id="PTHR44825">
    <property type="match status" value="1"/>
</dbReference>
<comment type="caution">
    <text evidence="3">The sequence shown here is derived from an EMBL/GenBank/DDBJ whole genome shotgun (WGS) entry which is preliminary data.</text>
</comment>
<keyword evidence="1" id="KW-0472">Membrane</keyword>
<accession>A0AAD9N8F2</accession>
<evidence type="ECO:0000313" key="3">
    <source>
        <dbReference type="EMBL" id="KAK2158861.1"/>
    </source>
</evidence>
<dbReference type="SUPFAM" id="SSF46565">
    <property type="entry name" value="Chaperone J-domain"/>
    <property type="match status" value="1"/>
</dbReference>
<dbReference type="PANTHER" id="PTHR44825:SF1">
    <property type="entry name" value="DNAJ HOMOLOG SUBFAMILY C MEMBER 4"/>
    <property type="match status" value="1"/>
</dbReference>
<dbReference type="InterPro" id="IPR036869">
    <property type="entry name" value="J_dom_sf"/>
</dbReference>
<dbReference type="PROSITE" id="PS50076">
    <property type="entry name" value="DNAJ_2"/>
    <property type="match status" value="1"/>
</dbReference>
<dbReference type="Proteomes" id="UP001208570">
    <property type="component" value="Unassembled WGS sequence"/>
</dbReference>
<dbReference type="Pfam" id="PF00226">
    <property type="entry name" value="DnaJ"/>
    <property type="match status" value="1"/>
</dbReference>
<dbReference type="SMART" id="SM00271">
    <property type="entry name" value="DnaJ"/>
    <property type="match status" value="1"/>
</dbReference>
<organism evidence="3 4">
    <name type="scientific">Paralvinella palmiformis</name>
    <dbReference type="NCBI Taxonomy" id="53620"/>
    <lineage>
        <taxon>Eukaryota</taxon>
        <taxon>Metazoa</taxon>
        <taxon>Spiralia</taxon>
        <taxon>Lophotrochozoa</taxon>
        <taxon>Annelida</taxon>
        <taxon>Polychaeta</taxon>
        <taxon>Sedentaria</taxon>
        <taxon>Canalipalpata</taxon>
        <taxon>Terebellida</taxon>
        <taxon>Terebelliformia</taxon>
        <taxon>Alvinellidae</taxon>
        <taxon>Paralvinella</taxon>
    </lineage>
</organism>
<proteinExistence type="predicted"/>
<reference evidence="3" key="1">
    <citation type="journal article" date="2023" name="Mol. Biol. Evol.">
        <title>Third-Generation Sequencing Reveals the Adaptive Role of the Epigenome in Three Deep-Sea Polychaetes.</title>
        <authorList>
            <person name="Perez M."/>
            <person name="Aroh O."/>
            <person name="Sun Y."/>
            <person name="Lan Y."/>
            <person name="Juniper S.K."/>
            <person name="Young C.R."/>
            <person name="Angers B."/>
            <person name="Qian P.Y."/>
        </authorList>
    </citation>
    <scope>NUCLEOTIDE SEQUENCE</scope>
    <source>
        <strain evidence="3">P08H-3</strain>
    </source>
</reference>